<dbReference type="InterPro" id="IPR003591">
    <property type="entry name" value="Leu-rich_rpt_typical-subtyp"/>
</dbReference>
<accession>A0A9J6CB32</accession>
<evidence type="ECO:0000256" key="1">
    <source>
        <dbReference type="ARBA" id="ARBA00022614"/>
    </source>
</evidence>
<dbReference type="PROSITE" id="PS51450">
    <property type="entry name" value="LRR"/>
    <property type="match status" value="1"/>
</dbReference>
<evidence type="ECO:0000256" key="4">
    <source>
        <dbReference type="SAM" id="SignalP"/>
    </source>
</evidence>
<dbReference type="GO" id="GO:0031012">
    <property type="term" value="C:extracellular matrix"/>
    <property type="evidence" value="ECO:0007669"/>
    <property type="project" value="TreeGrafter"/>
</dbReference>
<reference evidence="5" key="1">
    <citation type="submission" date="2021-03" db="EMBL/GenBank/DDBJ databases">
        <title>Chromosome level genome of the anhydrobiotic midge Polypedilum vanderplanki.</title>
        <authorList>
            <person name="Yoshida Y."/>
            <person name="Kikawada T."/>
            <person name="Gusev O."/>
        </authorList>
    </citation>
    <scope>NUCLEOTIDE SEQUENCE</scope>
    <source>
        <strain evidence="5">NIAS01</strain>
        <tissue evidence="5">Whole body or cell culture</tissue>
    </source>
</reference>
<dbReference type="Proteomes" id="UP001107558">
    <property type="component" value="Chromosome 2"/>
</dbReference>
<keyword evidence="2 4" id="KW-0732">Signal</keyword>
<gene>
    <name evidence="5" type="ORF">PVAND_008709</name>
</gene>
<dbReference type="GO" id="GO:0005615">
    <property type="term" value="C:extracellular space"/>
    <property type="evidence" value="ECO:0007669"/>
    <property type="project" value="TreeGrafter"/>
</dbReference>
<keyword evidence="3" id="KW-0677">Repeat</keyword>
<dbReference type="EMBL" id="JADBJN010000002">
    <property type="protein sequence ID" value="KAG5679117.1"/>
    <property type="molecule type" value="Genomic_DNA"/>
</dbReference>
<feature type="chain" id="PRO_5039908858" evidence="4">
    <location>
        <begin position="21"/>
        <end position="204"/>
    </location>
</feature>
<evidence type="ECO:0000256" key="2">
    <source>
        <dbReference type="ARBA" id="ARBA00022729"/>
    </source>
</evidence>
<feature type="signal peptide" evidence="4">
    <location>
        <begin position="1"/>
        <end position="20"/>
    </location>
</feature>
<dbReference type="OrthoDB" id="7783855at2759"/>
<dbReference type="InterPro" id="IPR050328">
    <property type="entry name" value="Dev_Immune_Receptor"/>
</dbReference>
<keyword evidence="6" id="KW-1185">Reference proteome</keyword>
<dbReference type="PANTHER" id="PTHR24373">
    <property type="entry name" value="SLIT RELATED LEUCINE-RICH REPEAT NEURONAL PROTEIN"/>
    <property type="match status" value="1"/>
</dbReference>
<dbReference type="Gene3D" id="3.80.10.10">
    <property type="entry name" value="Ribonuclease Inhibitor"/>
    <property type="match status" value="1"/>
</dbReference>
<evidence type="ECO:0000313" key="6">
    <source>
        <dbReference type="Proteomes" id="UP001107558"/>
    </source>
</evidence>
<dbReference type="Pfam" id="PF13855">
    <property type="entry name" value="LRR_8"/>
    <property type="match status" value="1"/>
</dbReference>
<evidence type="ECO:0000256" key="3">
    <source>
        <dbReference type="ARBA" id="ARBA00022737"/>
    </source>
</evidence>
<proteinExistence type="predicted"/>
<keyword evidence="1" id="KW-0433">Leucine-rich repeat</keyword>
<protein>
    <submittedName>
        <fullName evidence="5">Uncharacterized protein</fullName>
    </submittedName>
</protein>
<dbReference type="PANTHER" id="PTHR24373:SF370">
    <property type="entry name" value="FISH-LIPS, ISOFORM E"/>
    <property type="match status" value="1"/>
</dbReference>
<organism evidence="5 6">
    <name type="scientific">Polypedilum vanderplanki</name>
    <name type="common">Sleeping chironomid midge</name>
    <dbReference type="NCBI Taxonomy" id="319348"/>
    <lineage>
        <taxon>Eukaryota</taxon>
        <taxon>Metazoa</taxon>
        <taxon>Ecdysozoa</taxon>
        <taxon>Arthropoda</taxon>
        <taxon>Hexapoda</taxon>
        <taxon>Insecta</taxon>
        <taxon>Pterygota</taxon>
        <taxon>Neoptera</taxon>
        <taxon>Endopterygota</taxon>
        <taxon>Diptera</taxon>
        <taxon>Nematocera</taxon>
        <taxon>Chironomoidea</taxon>
        <taxon>Chironomidae</taxon>
        <taxon>Chironominae</taxon>
        <taxon>Polypedilum</taxon>
        <taxon>Polypedilum</taxon>
    </lineage>
</organism>
<comment type="caution">
    <text evidence="5">The sequence shown here is derived from an EMBL/GenBank/DDBJ whole genome shotgun (WGS) entry which is preliminary data.</text>
</comment>
<dbReference type="SMART" id="SM00369">
    <property type="entry name" value="LRR_TYP"/>
    <property type="match status" value="2"/>
</dbReference>
<dbReference type="AlphaFoldDB" id="A0A9J6CB32"/>
<evidence type="ECO:0000313" key="5">
    <source>
        <dbReference type="EMBL" id="KAG5679117.1"/>
    </source>
</evidence>
<sequence>MKLSFTFLLCCLTILKFSSADSMTIQCNYLERAYKYSCDVVNRKNFTSDRVSIEKAEGQHLRGKNDNSVEAFGIIGAPTLKLFPSDINNVFKNLTQIAITHSSLTEITSNDLKVFPKLRVLYLAWNKIESIKGDTFQYNPELEIISLTYNKIKKIDPKAFSGLTRLTFLNLENNVCELERKSGGNREKVLSIVKEIENNACNKS</sequence>
<dbReference type="SUPFAM" id="SSF52058">
    <property type="entry name" value="L domain-like"/>
    <property type="match status" value="1"/>
</dbReference>
<name>A0A9J6CB32_POLVA</name>
<dbReference type="InterPro" id="IPR032675">
    <property type="entry name" value="LRR_dom_sf"/>
</dbReference>
<dbReference type="InterPro" id="IPR001611">
    <property type="entry name" value="Leu-rich_rpt"/>
</dbReference>